<feature type="transmembrane region" description="Helical" evidence="1">
    <location>
        <begin position="184"/>
        <end position="204"/>
    </location>
</feature>
<evidence type="ECO:0000313" key="4">
    <source>
        <dbReference type="Ensembl" id="ENSHHUP00000053098.1"/>
    </source>
</evidence>
<feature type="domain" description="SMCHD1 Ig-like" evidence="3">
    <location>
        <begin position="22"/>
        <end position="122"/>
    </location>
</feature>
<reference evidence="4" key="3">
    <citation type="submission" date="2025-09" db="UniProtKB">
        <authorList>
            <consortium name="Ensembl"/>
        </authorList>
    </citation>
    <scope>IDENTIFICATION</scope>
</reference>
<evidence type="ECO:0000259" key="3">
    <source>
        <dbReference type="Pfam" id="PF26198"/>
    </source>
</evidence>
<dbReference type="Pfam" id="PF26198">
    <property type="entry name" value="Ig_SMCHD1_6th"/>
    <property type="match status" value="1"/>
</dbReference>
<keyword evidence="1" id="KW-1133">Transmembrane helix</keyword>
<keyword evidence="1" id="KW-0812">Transmembrane</keyword>
<reference evidence="4" key="2">
    <citation type="submission" date="2025-08" db="UniProtKB">
        <authorList>
            <consortium name="Ensembl"/>
        </authorList>
    </citation>
    <scope>IDENTIFICATION</scope>
</reference>
<keyword evidence="2" id="KW-0732">Signal</keyword>
<sequence>MVRYWSWLSFLPNCSPCVLFLTQPLQVLNEQGIQMPFLLQLFDKWGNPSPDQRVVVALKTSNPALKVKSSVTSQPIDKDGKACFVVDHVRGPKGEYALEFRGSFNKQPIHGPSVKLTIIPDPNKPVKLLVEYNTNSVFPAGGTLACLYLLFICTSTCLSVWLYLCATMDRSVCVSMALSTCLWLYPWVCLWLYPWVCLWLYPWVC</sequence>
<evidence type="ECO:0000313" key="5">
    <source>
        <dbReference type="Proteomes" id="UP000314982"/>
    </source>
</evidence>
<dbReference type="PANTHER" id="PTHR22640:SF2">
    <property type="entry name" value="STRUCTURAL MAINTENANCE OF CHROMOSOMES FLEXIBLE HINGE DOMAIN-CONTAINING PROTEIN 1"/>
    <property type="match status" value="1"/>
</dbReference>
<name>A0A4W5NT81_9TELE</name>
<dbReference type="STRING" id="62062.ENSHHUP00000053098"/>
<dbReference type="PANTHER" id="PTHR22640">
    <property type="entry name" value="STRUCTURAL MAINTENANCE OF CHROMOSOMES FLEXIBLE HINGE DOMAIN-CONTAINING PROTEIN 1"/>
    <property type="match status" value="1"/>
</dbReference>
<accession>A0A4W5NT81</accession>
<keyword evidence="5" id="KW-1185">Reference proteome</keyword>
<evidence type="ECO:0000256" key="1">
    <source>
        <dbReference type="SAM" id="Phobius"/>
    </source>
</evidence>
<proteinExistence type="predicted"/>
<feature type="transmembrane region" description="Helical" evidence="1">
    <location>
        <begin position="137"/>
        <end position="164"/>
    </location>
</feature>
<dbReference type="GeneTree" id="ENSGT00390000006950"/>
<organism evidence="4 5">
    <name type="scientific">Hucho hucho</name>
    <name type="common">huchen</name>
    <dbReference type="NCBI Taxonomy" id="62062"/>
    <lineage>
        <taxon>Eukaryota</taxon>
        <taxon>Metazoa</taxon>
        <taxon>Chordata</taxon>
        <taxon>Craniata</taxon>
        <taxon>Vertebrata</taxon>
        <taxon>Euteleostomi</taxon>
        <taxon>Actinopterygii</taxon>
        <taxon>Neopterygii</taxon>
        <taxon>Teleostei</taxon>
        <taxon>Protacanthopterygii</taxon>
        <taxon>Salmoniformes</taxon>
        <taxon>Salmonidae</taxon>
        <taxon>Salmoninae</taxon>
        <taxon>Hucho</taxon>
    </lineage>
</organism>
<feature type="chain" id="PRO_5021224037" description="SMCHD1 Ig-like domain-containing protein" evidence="2">
    <location>
        <begin position="17"/>
        <end position="205"/>
    </location>
</feature>
<dbReference type="GO" id="GO:0006302">
    <property type="term" value="P:double-strand break repair"/>
    <property type="evidence" value="ECO:0007669"/>
    <property type="project" value="InterPro"/>
</dbReference>
<dbReference type="Proteomes" id="UP000314982">
    <property type="component" value="Unassembled WGS sequence"/>
</dbReference>
<dbReference type="AlphaFoldDB" id="A0A4W5NT81"/>
<keyword evidence="1" id="KW-0472">Membrane</keyword>
<reference evidence="5" key="1">
    <citation type="submission" date="2018-06" db="EMBL/GenBank/DDBJ databases">
        <title>Genome assembly of Danube salmon.</title>
        <authorList>
            <person name="Macqueen D.J."/>
            <person name="Gundappa M.K."/>
        </authorList>
    </citation>
    <scope>NUCLEOTIDE SEQUENCE [LARGE SCALE GENOMIC DNA]</scope>
</reference>
<dbReference type="InterPro" id="IPR058615">
    <property type="entry name" value="Ig_SMCHD1_6th"/>
</dbReference>
<dbReference type="InterPro" id="IPR038892">
    <property type="entry name" value="SMCHD1"/>
</dbReference>
<dbReference type="Ensembl" id="ENSHHUT00000054958.1">
    <property type="protein sequence ID" value="ENSHHUP00000053098.1"/>
    <property type="gene ID" value="ENSHHUG00000031902.1"/>
</dbReference>
<protein>
    <recommendedName>
        <fullName evidence="3">SMCHD1 Ig-like domain-containing protein</fullName>
    </recommendedName>
</protein>
<feature type="signal peptide" evidence="2">
    <location>
        <begin position="1"/>
        <end position="16"/>
    </location>
</feature>
<evidence type="ECO:0000256" key="2">
    <source>
        <dbReference type="SAM" id="SignalP"/>
    </source>
</evidence>